<dbReference type="Pfam" id="PF13715">
    <property type="entry name" value="CarbopepD_reg_2"/>
    <property type="match status" value="1"/>
</dbReference>
<sequence length="101" mass="11003">MPRRFIQLSGSIGALFLYLLFFLQHASAQVRVSGMVAEADSRTGVPGVTIINKISRSGVVSNESGRFAIDAMPGDTLEFSMLGYYKKILQFLLHPCSSTST</sequence>
<dbReference type="EMBL" id="VOHS01000003">
    <property type="protein sequence ID" value="TWW01848.1"/>
    <property type="molecule type" value="Genomic_DNA"/>
</dbReference>
<proteinExistence type="predicted"/>
<name>A0A5C6LYZ5_9BACT</name>
<dbReference type="Proteomes" id="UP000318815">
    <property type="component" value="Unassembled WGS sequence"/>
</dbReference>
<keyword evidence="2" id="KW-1185">Reference proteome</keyword>
<comment type="caution">
    <text evidence="1">The sequence shown here is derived from an EMBL/GenBank/DDBJ whole genome shotgun (WGS) entry which is preliminary data.</text>
</comment>
<gene>
    <name evidence="1" type="ORF">FEF09_04605</name>
</gene>
<dbReference type="GO" id="GO:0004180">
    <property type="term" value="F:carboxypeptidase activity"/>
    <property type="evidence" value="ECO:0007669"/>
    <property type="project" value="UniProtKB-KW"/>
</dbReference>
<keyword evidence="1" id="KW-0121">Carboxypeptidase</keyword>
<keyword evidence="1" id="KW-0378">Hydrolase</keyword>
<dbReference type="OrthoDB" id="1115630at2"/>
<reference evidence="1 2" key="1">
    <citation type="submission" date="2019-08" db="EMBL/GenBank/DDBJ databases">
        <title>Whole genome sequencing of chitin degrading bacteria Chitinophaga pinensis YS16.</title>
        <authorList>
            <person name="Singh R.P."/>
            <person name="Manchanda G."/>
            <person name="Maurya I.K."/>
            <person name="Joshi N.K."/>
            <person name="Srivastava A.K."/>
        </authorList>
    </citation>
    <scope>NUCLEOTIDE SEQUENCE [LARGE SCALE GENOMIC DNA]</scope>
    <source>
        <strain evidence="1 2">YS-16</strain>
    </source>
</reference>
<dbReference type="AlphaFoldDB" id="A0A5C6LYZ5"/>
<evidence type="ECO:0000313" key="1">
    <source>
        <dbReference type="EMBL" id="TWW01848.1"/>
    </source>
</evidence>
<protein>
    <submittedName>
        <fullName evidence="1">Carboxypeptidase-like regulatory domain-containing protein</fullName>
    </submittedName>
</protein>
<dbReference type="RefSeq" id="WP_146304020.1">
    <property type="nucleotide sequence ID" value="NZ_VOHS01000003.1"/>
</dbReference>
<dbReference type="InterPro" id="IPR008969">
    <property type="entry name" value="CarboxyPept-like_regulatory"/>
</dbReference>
<accession>A0A5C6LYZ5</accession>
<keyword evidence="1" id="KW-0645">Protease</keyword>
<organism evidence="1 2">
    <name type="scientific">Chitinophaga pinensis</name>
    <dbReference type="NCBI Taxonomy" id="79329"/>
    <lineage>
        <taxon>Bacteria</taxon>
        <taxon>Pseudomonadati</taxon>
        <taxon>Bacteroidota</taxon>
        <taxon>Chitinophagia</taxon>
        <taxon>Chitinophagales</taxon>
        <taxon>Chitinophagaceae</taxon>
        <taxon>Chitinophaga</taxon>
    </lineage>
</organism>
<dbReference type="SUPFAM" id="SSF49464">
    <property type="entry name" value="Carboxypeptidase regulatory domain-like"/>
    <property type="match status" value="1"/>
</dbReference>
<evidence type="ECO:0000313" key="2">
    <source>
        <dbReference type="Proteomes" id="UP000318815"/>
    </source>
</evidence>